<dbReference type="Proteomes" id="UP000663854">
    <property type="component" value="Unassembled WGS sequence"/>
</dbReference>
<proteinExistence type="inferred from homology"/>
<evidence type="ECO:0000256" key="5">
    <source>
        <dbReference type="ARBA" id="ARBA00023136"/>
    </source>
</evidence>
<evidence type="ECO:0000256" key="3">
    <source>
        <dbReference type="ARBA" id="ARBA00022692"/>
    </source>
</evidence>
<dbReference type="OrthoDB" id="411251at2759"/>
<feature type="transmembrane region" description="Helical" evidence="6">
    <location>
        <begin position="204"/>
        <end position="221"/>
    </location>
</feature>
<keyword evidence="5 6" id="KW-0472">Membrane</keyword>
<protein>
    <recommendedName>
        <fullName evidence="6">Protein YIPF</fullName>
    </recommendedName>
</protein>
<reference evidence="8" key="1">
    <citation type="submission" date="2021-02" db="EMBL/GenBank/DDBJ databases">
        <authorList>
            <person name="Nowell W R."/>
        </authorList>
    </citation>
    <scope>NUCLEOTIDE SEQUENCE</scope>
</reference>
<dbReference type="Proteomes" id="UP000663870">
    <property type="component" value="Unassembled WGS sequence"/>
</dbReference>
<evidence type="ECO:0000256" key="2">
    <source>
        <dbReference type="ARBA" id="ARBA00010596"/>
    </source>
</evidence>
<keyword evidence="11" id="KW-1185">Reference proteome</keyword>
<feature type="transmembrane region" description="Helical" evidence="6">
    <location>
        <begin position="109"/>
        <end position="127"/>
    </location>
</feature>
<dbReference type="GO" id="GO:0005802">
    <property type="term" value="C:trans-Golgi network"/>
    <property type="evidence" value="ECO:0007669"/>
    <property type="project" value="TreeGrafter"/>
</dbReference>
<feature type="domain" description="Yip1" evidence="7">
    <location>
        <begin position="73"/>
        <end position="218"/>
    </location>
</feature>
<keyword evidence="3 6" id="KW-0812">Transmembrane</keyword>
<accession>A0A813R3F5</accession>
<dbReference type="InterPro" id="IPR006977">
    <property type="entry name" value="Yip1_dom"/>
</dbReference>
<comment type="similarity">
    <text evidence="2 6">Belongs to the YIP1 family.</text>
</comment>
<evidence type="ECO:0000313" key="10">
    <source>
        <dbReference type="EMBL" id="CAF0829070.1"/>
    </source>
</evidence>
<comment type="caution">
    <text evidence="8">The sequence shown here is derived from an EMBL/GenBank/DDBJ whole genome shotgun (WGS) entry which is preliminary data.</text>
</comment>
<evidence type="ECO:0000313" key="11">
    <source>
        <dbReference type="Proteomes" id="UP000663870"/>
    </source>
</evidence>
<feature type="transmembrane region" description="Helical" evidence="6">
    <location>
        <begin position="171"/>
        <end position="192"/>
    </location>
</feature>
<evidence type="ECO:0000256" key="1">
    <source>
        <dbReference type="ARBA" id="ARBA00004141"/>
    </source>
</evidence>
<evidence type="ECO:0000256" key="6">
    <source>
        <dbReference type="RuleBase" id="RU361264"/>
    </source>
</evidence>
<dbReference type="AlphaFoldDB" id="A0A813R3F5"/>
<evidence type="ECO:0000259" key="7">
    <source>
        <dbReference type="Pfam" id="PF04893"/>
    </source>
</evidence>
<sequence>MAASIDSDQVPFLSSTSQTIDMMEGDMTSTSNRTNQNELSTLDEPVLDTIKRDLSAVIRKFGYAVIPRQSTTLLQQWDLWGPLILITTLAILLQSNATKSSTGVQFAEVFTLMLIGSIAVTVNSQLLGGKISFFQSVCVLGYCLLPLLIAAFINNILLYISTSSSIPILHIIRFLIVMAAFAWTMYASTRFLGQIQHPNRRMLVLYPIFLFYFLIAWLIILRAHPK</sequence>
<comment type="subcellular location">
    <subcellularLocation>
        <location evidence="6">Golgi apparatus membrane</location>
        <topology evidence="6">Multi-pass membrane protein</topology>
    </subcellularLocation>
    <subcellularLocation>
        <location evidence="1">Membrane</location>
        <topology evidence="1">Multi-pass membrane protein</topology>
    </subcellularLocation>
</comment>
<evidence type="ECO:0000313" key="9">
    <source>
        <dbReference type="EMBL" id="CAF0787982.1"/>
    </source>
</evidence>
<dbReference type="Proteomes" id="UP000663882">
    <property type="component" value="Unassembled WGS sequence"/>
</dbReference>
<name>A0A813R3F5_9BILA</name>
<organism evidence="8 11">
    <name type="scientific">Rotaria sordida</name>
    <dbReference type="NCBI Taxonomy" id="392033"/>
    <lineage>
        <taxon>Eukaryota</taxon>
        <taxon>Metazoa</taxon>
        <taxon>Spiralia</taxon>
        <taxon>Gnathifera</taxon>
        <taxon>Rotifera</taxon>
        <taxon>Eurotatoria</taxon>
        <taxon>Bdelloidea</taxon>
        <taxon>Philodinida</taxon>
        <taxon>Philodinidae</taxon>
        <taxon>Rotaria</taxon>
    </lineage>
</organism>
<dbReference type="GO" id="GO:0006888">
    <property type="term" value="P:endoplasmic reticulum to Golgi vesicle-mediated transport"/>
    <property type="evidence" value="ECO:0007669"/>
    <property type="project" value="InterPro"/>
</dbReference>
<dbReference type="Pfam" id="PF04893">
    <property type="entry name" value="Yip1"/>
    <property type="match status" value="1"/>
</dbReference>
<feature type="transmembrane region" description="Helical" evidence="6">
    <location>
        <begin position="133"/>
        <end position="159"/>
    </location>
</feature>
<dbReference type="PANTHER" id="PTHR21236:SF1">
    <property type="entry name" value="PROTEIN YIPF6"/>
    <property type="match status" value="1"/>
</dbReference>
<dbReference type="GO" id="GO:0000139">
    <property type="term" value="C:Golgi membrane"/>
    <property type="evidence" value="ECO:0007669"/>
    <property type="project" value="UniProtKB-SubCell"/>
</dbReference>
<dbReference type="EMBL" id="CAJNOH010000064">
    <property type="protein sequence ID" value="CAF0829070.1"/>
    <property type="molecule type" value="Genomic_DNA"/>
</dbReference>
<keyword evidence="4 6" id="KW-1133">Transmembrane helix</keyword>
<dbReference type="EMBL" id="CAJNOO010000076">
    <property type="protein sequence ID" value="CAF0787982.1"/>
    <property type="molecule type" value="Genomic_DNA"/>
</dbReference>
<evidence type="ECO:0000313" key="8">
    <source>
        <dbReference type="EMBL" id="CAF0775344.1"/>
    </source>
</evidence>
<evidence type="ECO:0000256" key="4">
    <source>
        <dbReference type="ARBA" id="ARBA00022989"/>
    </source>
</evidence>
<dbReference type="PANTHER" id="PTHR21236">
    <property type="entry name" value="GOLGI MEMBRANE PROTEIN YIP1"/>
    <property type="match status" value="1"/>
</dbReference>
<feature type="transmembrane region" description="Helical" evidence="6">
    <location>
        <begin position="79"/>
        <end position="97"/>
    </location>
</feature>
<gene>
    <name evidence="8" type="ORF">JXQ802_LOCUS2937</name>
    <name evidence="10" type="ORF">PYM288_LOCUS5989</name>
    <name evidence="9" type="ORF">RFH988_LOCUS3271</name>
</gene>
<dbReference type="InterPro" id="IPR045231">
    <property type="entry name" value="Yip1/4-like"/>
</dbReference>
<dbReference type="EMBL" id="CAJNOL010000038">
    <property type="protein sequence ID" value="CAF0775344.1"/>
    <property type="molecule type" value="Genomic_DNA"/>
</dbReference>